<dbReference type="Proteomes" id="UP000551501">
    <property type="component" value="Unassembled WGS sequence"/>
</dbReference>
<accession>A0A840EUA2</accession>
<dbReference type="AlphaFoldDB" id="A0A840EUA2"/>
<reference evidence="2 3" key="1">
    <citation type="submission" date="2020-08" db="EMBL/GenBank/DDBJ databases">
        <title>Sequencing the genomes of 1000 actinobacteria strains.</title>
        <authorList>
            <person name="Klenk H.-P."/>
        </authorList>
    </citation>
    <scope>NUCLEOTIDE SEQUENCE [LARGE SCALE GENOMIC DNA]</scope>
    <source>
        <strain evidence="2 3">DSM 45298</strain>
    </source>
</reference>
<keyword evidence="3" id="KW-1185">Reference proteome</keyword>
<sequence>MTWPVDRYGIIHRDVALASGISERTISGALRRHEIHGVGRGRYIPTRPLAGRDDAADLVYIATCIAAATGVGKPVLSHDSAAAVHGLPTLFPDRTHVHVTNGRDGGGTRRGAASCTRDCSARTTWWRSTGSSSPASNAPASTSRPPVTICPRR</sequence>
<protein>
    <submittedName>
        <fullName evidence="2">Uncharacterized protein</fullName>
    </submittedName>
</protein>
<comment type="caution">
    <text evidence="2">The sequence shown here is derived from an EMBL/GenBank/DDBJ whole genome shotgun (WGS) entry which is preliminary data.</text>
</comment>
<feature type="compositionally biased region" description="Low complexity" evidence="1">
    <location>
        <begin position="125"/>
        <end position="146"/>
    </location>
</feature>
<evidence type="ECO:0000256" key="1">
    <source>
        <dbReference type="SAM" id="MobiDB-lite"/>
    </source>
</evidence>
<name>A0A840EUA2_9ACTN</name>
<evidence type="ECO:0000313" key="2">
    <source>
        <dbReference type="EMBL" id="MBB4136505.1"/>
    </source>
</evidence>
<dbReference type="EMBL" id="JACIFP010000001">
    <property type="protein sequence ID" value="MBB4136505.1"/>
    <property type="molecule type" value="Genomic_DNA"/>
</dbReference>
<proteinExistence type="predicted"/>
<gene>
    <name evidence="2" type="ORF">BKA16_003057</name>
</gene>
<feature type="region of interest" description="Disordered" evidence="1">
    <location>
        <begin position="125"/>
        <end position="153"/>
    </location>
</feature>
<organism evidence="2 3">
    <name type="scientific">Gordonia humi</name>
    <dbReference type="NCBI Taxonomy" id="686429"/>
    <lineage>
        <taxon>Bacteria</taxon>
        <taxon>Bacillati</taxon>
        <taxon>Actinomycetota</taxon>
        <taxon>Actinomycetes</taxon>
        <taxon>Mycobacteriales</taxon>
        <taxon>Gordoniaceae</taxon>
        <taxon>Gordonia</taxon>
    </lineage>
</organism>
<evidence type="ECO:0000313" key="3">
    <source>
        <dbReference type="Proteomes" id="UP000551501"/>
    </source>
</evidence>